<proteinExistence type="predicted"/>
<dbReference type="Gene3D" id="3.40.190.120">
    <property type="entry name" value="Osmoprotection protein (prox), domain 2"/>
    <property type="match status" value="1"/>
</dbReference>
<reference evidence="3 4" key="1">
    <citation type="submission" date="2019-06" db="EMBL/GenBank/DDBJ databases">
        <title>Sequencing the genomes of 1000 actinobacteria strains.</title>
        <authorList>
            <person name="Klenk H.-P."/>
        </authorList>
    </citation>
    <scope>NUCLEOTIDE SEQUENCE [LARGE SCALE GENOMIC DNA]</scope>
    <source>
        <strain evidence="3 4">DSM 8803</strain>
    </source>
</reference>
<keyword evidence="4" id="KW-1185">Reference proteome</keyword>
<feature type="domain" description="ABC-type glycine betaine transport system substrate-binding" evidence="2">
    <location>
        <begin position="56"/>
        <end position="314"/>
    </location>
</feature>
<protein>
    <submittedName>
        <fullName evidence="3">Osmoprotectant transport system substrate-binding protein</fullName>
    </submittedName>
</protein>
<evidence type="ECO:0000256" key="1">
    <source>
        <dbReference type="SAM" id="SignalP"/>
    </source>
</evidence>
<dbReference type="STRING" id="55969.SD72_15555"/>
<sequence>MHTRSSRTPRRIGRLAALGLAALAGVTLLSACASADPLGDGAGGSGGSGGAGESQTLVVGSQDYYSNEIVAELYAQALEDGGFTVDRQLRIGQREVYMPEIESGSIDVFPEYTGNLLQYLDPEADATSSDDVYGALEAALPKGLRVLAQSEASDQDSYVVTSDFAKQHGLTEIGDLAGVEGLTLGGNSELAKRPYGPDGLKQVYGVDVAFTPIEDSGGPLTVKALRDGQVQLVDLYSADPVFADGDLVVLSDPKGLFLASHVVPVVSDKVDAEAAAIIDGVSAALTAEDLQQLGAQSVSDQAPASKIAAAWLKEKGLVG</sequence>
<dbReference type="InterPro" id="IPR007210">
    <property type="entry name" value="ABC_Gly_betaine_transp_sub-bd"/>
</dbReference>
<evidence type="ECO:0000313" key="4">
    <source>
        <dbReference type="Proteomes" id="UP000319094"/>
    </source>
</evidence>
<feature type="chain" id="PRO_5039158732" evidence="1">
    <location>
        <begin position="36"/>
        <end position="319"/>
    </location>
</feature>
<dbReference type="Pfam" id="PF04069">
    <property type="entry name" value="OpuAC"/>
    <property type="match status" value="1"/>
</dbReference>
<dbReference type="GO" id="GO:0043190">
    <property type="term" value="C:ATP-binding cassette (ABC) transporter complex"/>
    <property type="evidence" value="ECO:0007669"/>
    <property type="project" value="InterPro"/>
</dbReference>
<evidence type="ECO:0000259" key="2">
    <source>
        <dbReference type="Pfam" id="PF04069"/>
    </source>
</evidence>
<gene>
    <name evidence="3" type="ORF">FB468_2204</name>
</gene>
<comment type="caution">
    <text evidence="3">The sequence shown here is derived from an EMBL/GenBank/DDBJ whole genome shotgun (WGS) entry which is preliminary data.</text>
</comment>
<dbReference type="Gene3D" id="3.40.190.10">
    <property type="entry name" value="Periplasmic binding protein-like II"/>
    <property type="match status" value="1"/>
</dbReference>
<dbReference type="EMBL" id="VFON01000001">
    <property type="protein sequence ID" value="TQL44157.1"/>
    <property type="molecule type" value="Genomic_DNA"/>
</dbReference>
<accession>A0A542Y811</accession>
<dbReference type="OrthoDB" id="9781705at2"/>
<keyword evidence="1" id="KW-0732">Signal</keyword>
<dbReference type="Proteomes" id="UP000319094">
    <property type="component" value="Unassembled WGS sequence"/>
</dbReference>
<dbReference type="CDD" id="cd13606">
    <property type="entry name" value="PBP2_ProX_like"/>
    <property type="match status" value="1"/>
</dbReference>
<dbReference type="AlphaFoldDB" id="A0A542Y811"/>
<name>A0A542Y811_9MICO</name>
<dbReference type="SUPFAM" id="SSF53850">
    <property type="entry name" value="Periplasmic binding protein-like II"/>
    <property type="match status" value="1"/>
</dbReference>
<dbReference type="PROSITE" id="PS51257">
    <property type="entry name" value="PROKAR_LIPOPROTEIN"/>
    <property type="match status" value="1"/>
</dbReference>
<feature type="signal peptide" evidence="1">
    <location>
        <begin position="1"/>
        <end position="35"/>
    </location>
</feature>
<evidence type="ECO:0000313" key="3">
    <source>
        <dbReference type="EMBL" id="TQL44157.1"/>
    </source>
</evidence>
<organism evidence="3 4">
    <name type="scientific">Leucobacter komagatae</name>
    <dbReference type="NCBI Taxonomy" id="55969"/>
    <lineage>
        <taxon>Bacteria</taxon>
        <taxon>Bacillati</taxon>
        <taxon>Actinomycetota</taxon>
        <taxon>Actinomycetes</taxon>
        <taxon>Micrococcales</taxon>
        <taxon>Microbacteriaceae</taxon>
        <taxon>Leucobacter</taxon>
    </lineage>
</organism>
<dbReference type="RefSeq" id="WP_141887375.1">
    <property type="nucleotide sequence ID" value="NZ_BAAAUY010000011.1"/>
</dbReference>
<dbReference type="GO" id="GO:0022857">
    <property type="term" value="F:transmembrane transporter activity"/>
    <property type="evidence" value="ECO:0007669"/>
    <property type="project" value="InterPro"/>
</dbReference>